<reference evidence="2 3" key="1">
    <citation type="submission" date="2017-09" db="EMBL/GenBank/DDBJ databases">
        <title>Genome sequences of Natrinema ejinorence JCM 13890T.</title>
        <authorList>
            <person name="Roh S.W."/>
            <person name="Kim Y.B."/>
            <person name="Kim J.Y."/>
        </authorList>
    </citation>
    <scope>NUCLEOTIDE SEQUENCE [LARGE SCALE GENOMIC DNA]</scope>
    <source>
        <strain evidence="2 3">JCM 13890</strain>
    </source>
</reference>
<protein>
    <submittedName>
        <fullName evidence="2">Uncharacterized protein</fullName>
    </submittedName>
</protein>
<evidence type="ECO:0000313" key="2">
    <source>
        <dbReference type="EMBL" id="PCR88679.1"/>
    </source>
</evidence>
<keyword evidence="3" id="KW-1185">Reference proteome</keyword>
<comment type="caution">
    <text evidence="2">The sequence shown here is derived from an EMBL/GenBank/DDBJ whole genome shotgun (WGS) entry which is preliminary data.</text>
</comment>
<accession>A0A2A5QPE3</accession>
<dbReference type="Proteomes" id="UP000219689">
    <property type="component" value="Unassembled WGS sequence"/>
</dbReference>
<gene>
    <name evidence="2" type="ORF">CP557_21870</name>
</gene>
<dbReference type="AlphaFoldDB" id="A0A2A5QPE3"/>
<organism evidence="2 3">
    <name type="scientific">Natrinema ejinorense</name>
    <dbReference type="NCBI Taxonomy" id="373386"/>
    <lineage>
        <taxon>Archaea</taxon>
        <taxon>Methanobacteriati</taxon>
        <taxon>Methanobacteriota</taxon>
        <taxon>Stenosarchaea group</taxon>
        <taxon>Halobacteria</taxon>
        <taxon>Halobacteriales</taxon>
        <taxon>Natrialbaceae</taxon>
        <taxon>Natrinema</taxon>
    </lineage>
</organism>
<evidence type="ECO:0000256" key="1">
    <source>
        <dbReference type="SAM" id="MobiDB-lite"/>
    </source>
</evidence>
<evidence type="ECO:0000313" key="3">
    <source>
        <dbReference type="Proteomes" id="UP000219689"/>
    </source>
</evidence>
<sequence>MSTKPADVDKRTDRKPSDPIDLLREVEGSRTTVRRVRELLEGDRDPSQIKAGDWFKAIEYVREETGVELVLYTEHTYADAPDEACIKSLADDGVWCILAGWSKRAGFSTDKLARFDVEETLRFKQSTDPIPELIELETAKARVKAFAGER</sequence>
<feature type="region of interest" description="Disordered" evidence="1">
    <location>
        <begin position="1"/>
        <end position="20"/>
    </location>
</feature>
<proteinExistence type="predicted"/>
<dbReference type="RefSeq" id="WP_097382146.1">
    <property type="nucleotide sequence ID" value="NZ_NXNI01000003.1"/>
</dbReference>
<name>A0A2A5QPE3_9EURY</name>
<dbReference type="EMBL" id="NXNI01000003">
    <property type="protein sequence ID" value="PCR88679.1"/>
    <property type="molecule type" value="Genomic_DNA"/>
</dbReference>